<dbReference type="InterPro" id="IPR005835">
    <property type="entry name" value="NTP_transferase_dom"/>
</dbReference>
<dbReference type="InterPro" id="IPR011831">
    <property type="entry name" value="ADP-Glc_PPase"/>
</dbReference>
<dbReference type="EMBL" id="AP027081">
    <property type="protein sequence ID" value="BDU76606.1"/>
    <property type="molecule type" value="Genomic_DNA"/>
</dbReference>
<feature type="domain" description="Nucleotidyl transferase" evidence="10">
    <location>
        <begin position="15"/>
        <end position="283"/>
    </location>
</feature>
<dbReference type="AlphaFoldDB" id="A0AA48H347"/>
<keyword evidence="13" id="KW-1185">Reference proteome</keyword>
<organism evidence="12 13">
    <name type="scientific">Mesoterricola sediminis</name>
    <dbReference type="NCBI Taxonomy" id="2927980"/>
    <lineage>
        <taxon>Bacteria</taxon>
        <taxon>Pseudomonadati</taxon>
        <taxon>Acidobacteriota</taxon>
        <taxon>Holophagae</taxon>
        <taxon>Holophagales</taxon>
        <taxon>Holophagaceae</taxon>
        <taxon>Mesoterricola</taxon>
    </lineage>
</organism>
<dbReference type="EC" id="2.7.7.27" evidence="9"/>
<dbReference type="Pfam" id="PF00483">
    <property type="entry name" value="NTP_transferase"/>
    <property type="match status" value="1"/>
</dbReference>
<evidence type="ECO:0000256" key="8">
    <source>
        <dbReference type="ARBA" id="ARBA00023277"/>
    </source>
</evidence>
<dbReference type="NCBIfam" id="NF001947">
    <property type="entry name" value="PRK00725.1"/>
    <property type="match status" value="1"/>
</dbReference>
<evidence type="ECO:0000256" key="9">
    <source>
        <dbReference type="HAMAP-Rule" id="MF_00624"/>
    </source>
</evidence>
<dbReference type="RefSeq" id="WP_243346347.1">
    <property type="nucleotide sequence ID" value="NZ_AP027081.1"/>
</dbReference>
<proteinExistence type="inferred from homology"/>
<dbReference type="SUPFAM" id="SSF53448">
    <property type="entry name" value="Nucleotide-diphospho-sugar transferases"/>
    <property type="match status" value="1"/>
</dbReference>
<dbReference type="KEGG" id="msea:METESE_15640"/>
<dbReference type="InterPro" id="IPR011004">
    <property type="entry name" value="Trimer_LpxA-like_sf"/>
</dbReference>
<keyword evidence="7 9" id="KW-0320">Glycogen biosynthesis</keyword>
<name>A0AA48H347_9BACT</name>
<dbReference type="InterPro" id="IPR005836">
    <property type="entry name" value="ADP_Glu_pyroP_CS"/>
</dbReference>
<comment type="pathway">
    <text evidence="9">Glycan biosynthesis; glycogen biosynthesis.</text>
</comment>
<evidence type="ECO:0000256" key="6">
    <source>
        <dbReference type="ARBA" id="ARBA00022840"/>
    </source>
</evidence>
<comment type="similarity">
    <text evidence="1 9">Belongs to the bacterial/plant glucose-1-phosphate adenylyltransferase family.</text>
</comment>
<dbReference type="GO" id="GO:0005524">
    <property type="term" value="F:ATP binding"/>
    <property type="evidence" value="ECO:0007669"/>
    <property type="project" value="UniProtKB-KW"/>
</dbReference>
<reference evidence="12" key="1">
    <citation type="journal article" date="2023" name="Int. J. Syst. Evol. Microbiol.">
        <title>Mesoterricola silvestris gen. nov., sp. nov., Mesoterricola sediminis sp. nov., Geothrix oryzae sp. nov., Geothrix edaphica sp. nov., Geothrix rubra sp. nov., and Geothrix limicola sp. nov., six novel members of Acidobacteriota isolated from soils.</title>
        <authorList>
            <person name="Itoh H."/>
            <person name="Sugisawa Y."/>
            <person name="Mise K."/>
            <person name="Xu Z."/>
            <person name="Kuniyasu M."/>
            <person name="Ushijima N."/>
            <person name="Kawano K."/>
            <person name="Kobayashi E."/>
            <person name="Shiratori Y."/>
            <person name="Masuda Y."/>
            <person name="Senoo K."/>
        </authorList>
    </citation>
    <scope>NUCLEOTIDE SEQUENCE</scope>
    <source>
        <strain evidence="12">W786</strain>
    </source>
</reference>
<keyword evidence="6 9" id="KW-0067">ATP-binding</keyword>
<feature type="site" description="Could play a key role in the communication between the regulatory and the substrate sites" evidence="9">
    <location>
        <position position="67"/>
    </location>
</feature>
<dbReference type="PANTHER" id="PTHR43523">
    <property type="entry name" value="GLUCOSE-1-PHOSPHATE ADENYLYLTRANSFERASE-RELATED"/>
    <property type="match status" value="1"/>
</dbReference>
<dbReference type="NCBIfam" id="TIGR02091">
    <property type="entry name" value="glgC"/>
    <property type="match status" value="1"/>
</dbReference>
<evidence type="ECO:0000313" key="13">
    <source>
        <dbReference type="Proteomes" id="UP001228113"/>
    </source>
</evidence>
<evidence type="ECO:0000256" key="1">
    <source>
        <dbReference type="ARBA" id="ARBA00010443"/>
    </source>
</evidence>
<feature type="binding site" evidence="9">
    <location>
        <position position="107"/>
    </location>
    <ligand>
        <name>alpha-D-glucose 1-phosphate</name>
        <dbReference type="ChEBI" id="CHEBI:58601"/>
    </ligand>
</feature>
<dbReference type="GO" id="GO:0008878">
    <property type="term" value="F:glucose-1-phosphate adenylyltransferase activity"/>
    <property type="evidence" value="ECO:0007669"/>
    <property type="project" value="UniProtKB-UniRule"/>
</dbReference>
<accession>A0AA48H347</accession>
<dbReference type="Gene3D" id="3.90.550.10">
    <property type="entry name" value="Spore Coat Polysaccharide Biosynthesis Protein SpsA, Chain A"/>
    <property type="match status" value="1"/>
</dbReference>
<comment type="subunit">
    <text evidence="9">Homotetramer.</text>
</comment>
<evidence type="ECO:0000256" key="7">
    <source>
        <dbReference type="ARBA" id="ARBA00023056"/>
    </source>
</evidence>
<keyword evidence="2 9" id="KW-0321">Glycogen metabolism</keyword>
<feature type="site" description="Could play a key role in the communication between the regulatory and the substrate sites" evidence="9">
    <location>
        <position position="106"/>
    </location>
</feature>
<comment type="catalytic activity">
    <reaction evidence="9">
        <text>alpha-D-glucose 1-phosphate + ATP + H(+) = ADP-alpha-D-glucose + diphosphate</text>
        <dbReference type="Rhea" id="RHEA:12120"/>
        <dbReference type="ChEBI" id="CHEBI:15378"/>
        <dbReference type="ChEBI" id="CHEBI:30616"/>
        <dbReference type="ChEBI" id="CHEBI:33019"/>
        <dbReference type="ChEBI" id="CHEBI:57498"/>
        <dbReference type="ChEBI" id="CHEBI:58601"/>
        <dbReference type="EC" id="2.7.7.27"/>
    </reaction>
</comment>
<feature type="domain" description="Glucose-1-phosphate adenylyltransferase/Bifunctional protein GlmU-like C-terminal hexapeptide" evidence="11">
    <location>
        <begin position="306"/>
        <end position="409"/>
    </location>
</feature>
<comment type="function">
    <text evidence="9">Involved in the biosynthesis of ADP-glucose, a building block required for the elongation reactions to produce glycogen. Catalyzes the reaction between ATP and alpha-D-glucose 1-phosphate (G1P) to produce pyrophosphate and ADP-Glc.</text>
</comment>
<dbReference type="Gene3D" id="2.160.10.10">
    <property type="entry name" value="Hexapeptide repeat proteins"/>
    <property type="match status" value="1"/>
</dbReference>
<dbReference type="CDD" id="cd04651">
    <property type="entry name" value="LbH_G1P_AT_C"/>
    <property type="match status" value="1"/>
</dbReference>
<sequence>MSQREVFLAAQRTVALVLAGGRGKRLHDLTRRIAKPVLDFGGKYRIIDFTLSNCVNSHIRRILVLTQYNSHLLLEHLQFGWSFLDPRIDEFVHVLPAQQSLEGDAWYAGTADAVWQNLENIRRHGPETVLVLAGDHIYKMDYRLFLEDHLEKDADVTVACLEVPLDAARDFGVVEAAEDDRILSFAEKPLDPRPVPGRPGLAFASMGIYLFKASFLYERLAEDAIRPGSSHDFGRDVIPFLVPHARVFAHRFGRSCVPNLDKAPYWRDVGTLDAYWEANMDLTSVDPELNLYDAAWPVYTRLEQSPPAKFVHSDPHRNGVAISSLVSAGCIVSGATVHRSLLFSGARAHSQAYLHEAVVLPDADIGEGARLHRVIVDRGCRIPPGLVAGQDPEADARRFHRTAGGATLISQRMLDRLQGTR</sequence>
<evidence type="ECO:0000256" key="3">
    <source>
        <dbReference type="ARBA" id="ARBA00022679"/>
    </source>
</evidence>
<dbReference type="Pfam" id="PF24894">
    <property type="entry name" value="Hexapep_GlmU"/>
    <property type="match status" value="1"/>
</dbReference>
<dbReference type="NCBIfam" id="NF002023">
    <property type="entry name" value="PRK00844.1"/>
    <property type="match status" value="1"/>
</dbReference>
<keyword evidence="5 9" id="KW-0547">Nucleotide-binding</keyword>
<dbReference type="InterPro" id="IPR056818">
    <property type="entry name" value="GlmU/GlgC-like_hexapep"/>
</dbReference>
<feature type="binding site" evidence="9">
    <location>
        <position position="205"/>
    </location>
    <ligand>
        <name>alpha-D-glucose 1-phosphate</name>
        <dbReference type="ChEBI" id="CHEBI:58601"/>
    </ligand>
</feature>
<dbReference type="GO" id="GO:0005978">
    <property type="term" value="P:glycogen biosynthetic process"/>
    <property type="evidence" value="ECO:0007669"/>
    <property type="project" value="UniProtKB-UniRule"/>
</dbReference>
<evidence type="ECO:0000259" key="10">
    <source>
        <dbReference type="Pfam" id="PF00483"/>
    </source>
</evidence>
<protein>
    <recommendedName>
        <fullName evidence="9">Glucose-1-phosphate adenylyltransferase</fullName>
        <ecNumber evidence="9">2.7.7.27</ecNumber>
    </recommendedName>
    <alternativeName>
        <fullName evidence="9">ADP-glucose pyrophosphorylase</fullName>
        <shortName evidence="9">ADPGlc PPase</shortName>
    </alternativeName>
    <alternativeName>
        <fullName evidence="9">ADP-glucose synthase</fullName>
    </alternativeName>
</protein>
<dbReference type="InterPro" id="IPR029044">
    <property type="entry name" value="Nucleotide-diphossugar_trans"/>
</dbReference>
<dbReference type="SUPFAM" id="SSF51161">
    <property type="entry name" value="Trimeric LpxA-like enzymes"/>
    <property type="match status" value="1"/>
</dbReference>
<feature type="binding site" evidence="9">
    <location>
        <position position="172"/>
    </location>
    <ligand>
        <name>alpha-D-glucose 1-phosphate</name>
        <dbReference type="ChEBI" id="CHEBI:58601"/>
    </ligand>
</feature>
<gene>
    <name evidence="12" type="primary">glgC_1</name>
    <name evidence="9" type="synonym">glgC</name>
    <name evidence="12" type="ORF">METESE_15640</name>
</gene>
<keyword evidence="8 9" id="KW-0119">Carbohydrate metabolism</keyword>
<evidence type="ECO:0000256" key="5">
    <source>
        <dbReference type="ARBA" id="ARBA00022741"/>
    </source>
</evidence>
<dbReference type="HAMAP" id="MF_00624">
    <property type="entry name" value="GlgC"/>
    <property type="match status" value="1"/>
</dbReference>
<keyword evidence="3 9" id="KW-0808">Transferase</keyword>
<dbReference type="PROSITE" id="PS00809">
    <property type="entry name" value="ADP_GLC_PYROPHOSPH_2"/>
    <property type="match status" value="1"/>
</dbReference>
<feature type="binding site" evidence="9">
    <location>
        <begin position="187"/>
        <end position="188"/>
    </location>
    <ligand>
        <name>alpha-D-glucose 1-phosphate</name>
        <dbReference type="ChEBI" id="CHEBI:58601"/>
    </ligand>
</feature>
<keyword evidence="4 9" id="KW-0548">Nucleotidyltransferase</keyword>
<evidence type="ECO:0000259" key="11">
    <source>
        <dbReference type="Pfam" id="PF24894"/>
    </source>
</evidence>
<evidence type="ECO:0000256" key="2">
    <source>
        <dbReference type="ARBA" id="ARBA00022600"/>
    </source>
</evidence>
<dbReference type="PANTHER" id="PTHR43523:SF2">
    <property type="entry name" value="GLUCOSE-1-PHOSPHATE ADENYLYLTRANSFERASE"/>
    <property type="match status" value="1"/>
</dbReference>
<dbReference type="InterPro" id="IPR023049">
    <property type="entry name" value="GlgC_bac"/>
</dbReference>
<dbReference type="CDD" id="cd02508">
    <property type="entry name" value="ADP_Glucose_PP"/>
    <property type="match status" value="1"/>
</dbReference>
<dbReference type="Proteomes" id="UP001228113">
    <property type="component" value="Chromosome"/>
</dbReference>
<evidence type="ECO:0000313" key="12">
    <source>
        <dbReference type="EMBL" id="BDU76606.1"/>
    </source>
</evidence>
<evidence type="ECO:0000256" key="4">
    <source>
        <dbReference type="ARBA" id="ARBA00022695"/>
    </source>
</evidence>